<feature type="compositionally biased region" description="Low complexity" evidence="1">
    <location>
        <begin position="19"/>
        <end position="35"/>
    </location>
</feature>
<dbReference type="AlphaFoldDB" id="A0A6I6MWX9"/>
<evidence type="ECO:0000256" key="1">
    <source>
        <dbReference type="SAM" id="MobiDB-lite"/>
    </source>
</evidence>
<gene>
    <name evidence="3" type="ORF">GQF42_05140</name>
</gene>
<dbReference type="RefSeq" id="WP_158918058.1">
    <property type="nucleotide sequence ID" value="NZ_CP047020.1"/>
</dbReference>
<dbReference type="EMBL" id="CP047020">
    <property type="protein sequence ID" value="QHA02751.1"/>
    <property type="molecule type" value="Genomic_DNA"/>
</dbReference>
<proteinExistence type="predicted"/>
<accession>A0A6I6MWX9</accession>
<organism evidence="3 4">
    <name type="scientific">Streptomyces broussonetiae</name>
    <dbReference type="NCBI Taxonomy" id="2686304"/>
    <lineage>
        <taxon>Bacteria</taxon>
        <taxon>Bacillati</taxon>
        <taxon>Actinomycetota</taxon>
        <taxon>Actinomycetes</taxon>
        <taxon>Kitasatosporales</taxon>
        <taxon>Streptomycetaceae</taxon>
        <taxon>Streptomyces</taxon>
    </lineage>
</organism>
<evidence type="ECO:0000313" key="4">
    <source>
        <dbReference type="Proteomes" id="UP000436138"/>
    </source>
</evidence>
<reference evidence="3 4" key="1">
    <citation type="submission" date="2019-12" db="EMBL/GenBank/DDBJ databases">
        <title>Streptomyces sp. strain T44 isolated from rhizosphere soil of Broussonetia papyrifera.</title>
        <authorList>
            <person name="Mo P."/>
        </authorList>
    </citation>
    <scope>NUCLEOTIDE SEQUENCE [LARGE SCALE GENOMIC DNA]</scope>
    <source>
        <strain evidence="3 4">T44</strain>
    </source>
</reference>
<sequence>MPSATGTAARPGAEGTGVGTVMPVGGRTAGSVARGGRVRVGRRGGPPMLSPTAPRPSWLLDCGTGAVVCVAALFRERDRLVAVVVGLSVAAAAVLAAGMGYPTGQPGVGRPRPPNVPT</sequence>
<dbReference type="KEGG" id="sbro:GQF42_05140"/>
<name>A0A6I6MWX9_9ACTN</name>
<feature type="region of interest" description="Disordered" evidence="1">
    <location>
        <begin position="1"/>
        <end position="55"/>
    </location>
</feature>
<dbReference type="Proteomes" id="UP000436138">
    <property type="component" value="Chromosome"/>
</dbReference>
<keyword evidence="2" id="KW-0812">Transmembrane</keyword>
<feature type="transmembrane region" description="Helical" evidence="2">
    <location>
        <begin position="81"/>
        <end position="101"/>
    </location>
</feature>
<protein>
    <submittedName>
        <fullName evidence="3">Uncharacterized protein</fullName>
    </submittedName>
</protein>
<evidence type="ECO:0000313" key="3">
    <source>
        <dbReference type="EMBL" id="QHA02751.1"/>
    </source>
</evidence>
<keyword evidence="2" id="KW-1133">Transmembrane helix</keyword>
<evidence type="ECO:0000256" key="2">
    <source>
        <dbReference type="SAM" id="Phobius"/>
    </source>
</evidence>
<keyword evidence="4" id="KW-1185">Reference proteome</keyword>
<keyword evidence="2" id="KW-0472">Membrane</keyword>